<accession>A0A9J5ZSP1</accession>
<evidence type="ECO:0000256" key="1">
    <source>
        <dbReference type="SAM" id="MobiDB-lite"/>
    </source>
</evidence>
<feature type="region of interest" description="Disordered" evidence="1">
    <location>
        <begin position="1"/>
        <end position="47"/>
    </location>
</feature>
<reference evidence="2 3" key="1">
    <citation type="submission" date="2020-09" db="EMBL/GenBank/DDBJ databases">
        <title>De no assembly of potato wild relative species, Solanum commersonii.</title>
        <authorList>
            <person name="Cho K."/>
        </authorList>
    </citation>
    <scope>NUCLEOTIDE SEQUENCE [LARGE SCALE GENOMIC DNA]</scope>
    <source>
        <strain evidence="2">LZ3.2</strain>
        <tissue evidence="2">Leaf</tissue>
    </source>
</reference>
<gene>
    <name evidence="2" type="ORF">H5410_015117</name>
</gene>
<dbReference type="Proteomes" id="UP000824120">
    <property type="component" value="Chromosome 3"/>
</dbReference>
<evidence type="ECO:0000313" key="2">
    <source>
        <dbReference type="EMBL" id="KAG5615293.1"/>
    </source>
</evidence>
<protein>
    <submittedName>
        <fullName evidence="2">Uncharacterized protein</fullName>
    </submittedName>
</protein>
<evidence type="ECO:0000313" key="3">
    <source>
        <dbReference type="Proteomes" id="UP000824120"/>
    </source>
</evidence>
<dbReference type="AlphaFoldDB" id="A0A9J5ZSP1"/>
<proteinExistence type="predicted"/>
<feature type="compositionally biased region" description="Polar residues" evidence="1">
    <location>
        <begin position="1"/>
        <end position="12"/>
    </location>
</feature>
<keyword evidence="3" id="KW-1185">Reference proteome</keyword>
<name>A0A9J5ZSP1_SOLCO</name>
<dbReference type="EMBL" id="JACXVP010000003">
    <property type="protein sequence ID" value="KAG5615293.1"/>
    <property type="molecule type" value="Genomic_DNA"/>
</dbReference>
<comment type="caution">
    <text evidence="2">The sequence shown here is derived from an EMBL/GenBank/DDBJ whole genome shotgun (WGS) entry which is preliminary data.</text>
</comment>
<sequence length="157" mass="16521">MSQPAMSGSPVAQPSLYDLAREEGAGIPEGSEAGVDDDASARNESTSTSGEVFARVALLLSTSSCVNSASIRRISVEEDGVTFISLVGSRGTPARRHNSVIRTGKGRDVDLPLGHDRTKASCLRMTQNGLVLGWHDNAADETKQVPGGDVHNYSDPL</sequence>
<organism evidence="2 3">
    <name type="scientific">Solanum commersonii</name>
    <name type="common">Commerson's wild potato</name>
    <name type="synonym">Commerson's nightshade</name>
    <dbReference type="NCBI Taxonomy" id="4109"/>
    <lineage>
        <taxon>Eukaryota</taxon>
        <taxon>Viridiplantae</taxon>
        <taxon>Streptophyta</taxon>
        <taxon>Embryophyta</taxon>
        <taxon>Tracheophyta</taxon>
        <taxon>Spermatophyta</taxon>
        <taxon>Magnoliopsida</taxon>
        <taxon>eudicotyledons</taxon>
        <taxon>Gunneridae</taxon>
        <taxon>Pentapetalae</taxon>
        <taxon>asterids</taxon>
        <taxon>lamiids</taxon>
        <taxon>Solanales</taxon>
        <taxon>Solanaceae</taxon>
        <taxon>Solanoideae</taxon>
        <taxon>Solaneae</taxon>
        <taxon>Solanum</taxon>
    </lineage>
</organism>